<dbReference type="RefSeq" id="WP_048176518.1">
    <property type="nucleotide sequence ID" value="NZ_CP008746.1"/>
</dbReference>
<protein>
    <submittedName>
        <fullName evidence="1">Uncharacterized protein</fullName>
    </submittedName>
</protein>
<reference evidence="2" key="1">
    <citation type="submission" date="2014-06" db="EMBL/GenBank/DDBJ databases">
        <title>The complete genome sequence of Methanosarcina barkeri CM1.</title>
        <authorList>
            <consortium name="Pastoral Greenhouse Gas Research Consortium"/>
            <person name="Lambie S.C."/>
            <person name="Leahy S.C."/>
            <person name="Kelly W.J."/>
            <person name="Li D."/>
            <person name="Reilly K."/>
            <person name="Attwood G.T."/>
            <person name="Altermann E."/>
        </authorList>
    </citation>
    <scope>NUCLEOTIDE SEQUENCE [LARGE SCALE GENOMIC DNA]</scope>
    <source>
        <strain evidence="2">CM1</strain>
    </source>
</reference>
<dbReference type="EMBL" id="CP008746">
    <property type="protein sequence ID" value="AKJ38580.1"/>
    <property type="molecule type" value="Genomic_DNA"/>
</dbReference>
<organism evidence="1 2">
    <name type="scientific">Methanosarcina barkeri CM1</name>
    <dbReference type="NCBI Taxonomy" id="796385"/>
    <lineage>
        <taxon>Archaea</taxon>
        <taxon>Methanobacteriati</taxon>
        <taxon>Methanobacteriota</taxon>
        <taxon>Stenosarchaea group</taxon>
        <taxon>Methanomicrobia</taxon>
        <taxon>Methanosarcinales</taxon>
        <taxon>Methanosarcinaceae</taxon>
        <taxon>Methanosarcina</taxon>
    </lineage>
</organism>
<reference evidence="1 2" key="2">
    <citation type="journal article" date="2015" name="Stand. Genomic Sci.">
        <title>The complete genome sequence of the rumen methanogen Methanosarcina barkeri CM1.</title>
        <authorList>
            <person name="Lambie S.C."/>
            <person name="Kelly W.J."/>
            <person name="Leahy S.C."/>
            <person name="Li D."/>
            <person name="Reilly K."/>
            <person name="McAllister T.A."/>
            <person name="Valle E.R."/>
            <person name="Attwood G.T."/>
            <person name="Altermann E."/>
        </authorList>
    </citation>
    <scope>NUCLEOTIDE SEQUENCE [LARGE SCALE GENOMIC DNA]</scope>
    <source>
        <strain evidence="1 2">CM1</strain>
    </source>
</reference>
<evidence type="ECO:0000313" key="1">
    <source>
        <dbReference type="EMBL" id="AKJ38580.1"/>
    </source>
</evidence>
<dbReference type="GeneID" id="24885232"/>
<dbReference type="PATRIC" id="fig|796385.3.peg.1921"/>
<proteinExistence type="predicted"/>
<evidence type="ECO:0000313" key="2">
    <source>
        <dbReference type="Proteomes" id="UP000035331"/>
    </source>
</evidence>
<dbReference type="AlphaFoldDB" id="A0A0G3CCS3"/>
<dbReference type="Proteomes" id="UP000035331">
    <property type="component" value="Chromosome"/>
</dbReference>
<name>A0A0G3CCS3_METBA</name>
<gene>
    <name evidence="1" type="ORF">MCM1_1540</name>
</gene>
<sequence>MTFKNINTATNKILGRVAGCQHHSWGIRNHSGNGERSIYNKPLEFETWFNKGLEVYKKRGYRFQWLNLGTLKVTLPDGRTGSRTYEDFYQEWKFEYCAQFPSSY</sequence>
<accession>A0A0G3CCS3</accession>